<reference evidence="1" key="1">
    <citation type="submission" date="2014-11" db="EMBL/GenBank/DDBJ databases">
        <authorList>
            <person name="Amaro Gonzalez C."/>
        </authorList>
    </citation>
    <scope>NUCLEOTIDE SEQUENCE</scope>
</reference>
<sequence>MKSAGGVLYVSSTQGKVVQGLYKSTNYTELFGNTIKLYS</sequence>
<organism evidence="1">
    <name type="scientific">Anguilla anguilla</name>
    <name type="common">European freshwater eel</name>
    <name type="synonym">Muraena anguilla</name>
    <dbReference type="NCBI Taxonomy" id="7936"/>
    <lineage>
        <taxon>Eukaryota</taxon>
        <taxon>Metazoa</taxon>
        <taxon>Chordata</taxon>
        <taxon>Craniata</taxon>
        <taxon>Vertebrata</taxon>
        <taxon>Euteleostomi</taxon>
        <taxon>Actinopterygii</taxon>
        <taxon>Neopterygii</taxon>
        <taxon>Teleostei</taxon>
        <taxon>Anguilliformes</taxon>
        <taxon>Anguillidae</taxon>
        <taxon>Anguilla</taxon>
    </lineage>
</organism>
<dbReference type="AlphaFoldDB" id="A0A0E9TD51"/>
<reference evidence="1" key="2">
    <citation type="journal article" date="2015" name="Fish Shellfish Immunol.">
        <title>Early steps in the European eel (Anguilla anguilla)-Vibrio vulnificus interaction in the gills: Role of the RtxA13 toxin.</title>
        <authorList>
            <person name="Callol A."/>
            <person name="Pajuelo D."/>
            <person name="Ebbesson L."/>
            <person name="Teles M."/>
            <person name="MacKenzie S."/>
            <person name="Amaro C."/>
        </authorList>
    </citation>
    <scope>NUCLEOTIDE SEQUENCE</scope>
</reference>
<accession>A0A0E9TD51</accession>
<dbReference type="EMBL" id="GBXM01057772">
    <property type="protein sequence ID" value="JAH50805.1"/>
    <property type="molecule type" value="Transcribed_RNA"/>
</dbReference>
<name>A0A0E9TD51_ANGAN</name>
<protein>
    <submittedName>
        <fullName evidence="1">Uncharacterized protein</fullName>
    </submittedName>
</protein>
<evidence type="ECO:0000313" key="1">
    <source>
        <dbReference type="EMBL" id="JAH50805.1"/>
    </source>
</evidence>
<proteinExistence type="predicted"/>